<name>A0A2X3Y8U5_ACTPL</name>
<dbReference type="PANTHER" id="PTHR30213:SF0">
    <property type="entry name" value="UPF0761 MEMBRANE PROTEIN YIHY"/>
    <property type="match status" value="1"/>
</dbReference>
<sequence>MSLSQPLFIKLLLKHWKIHNIPVSAGYLTYSTTLAIVPLVMVVFSIFTAFPIFQEATEQLKTLIYDNFAPNAGDMVEEYIDLFVANSKKMGIVSTIGLVVVALMLIQSIDETLNKMWRNHRKRSIFISFLLYAVILFIAPLLAGGSIAISSYIFSMAIFNENGLLSFSQQLLQYTPFLLIWLLFTTVYWLVPNTKVNILHAMLGAIVAAIFFTLGKQAFVWYISTFPSYQAIYGALAVLPIMLLWIHLSWQVVLFGGLITSTLNVYNEMKKGKLNL</sequence>
<feature type="transmembrane region" description="Helical" evidence="7">
    <location>
        <begin position="171"/>
        <end position="191"/>
    </location>
</feature>
<dbReference type="Pfam" id="PF03631">
    <property type="entry name" value="Virul_fac_BrkB"/>
    <property type="match status" value="1"/>
</dbReference>
<dbReference type="NCBIfam" id="NF002457">
    <property type="entry name" value="PRK01637.1"/>
    <property type="match status" value="1"/>
</dbReference>
<dbReference type="RefSeq" id="WP_005602848.1">
    <property type="nucleotide sequence ID" value="NZ_CBDBSW010000010.1"/>
</dbReference>
<dbReference type="InterPro" id="IPR023679">
    <property type="entry name" value="UPF0761_bac"/>
</dbReference>
<dbReference type="OMA" id="KQPKFRW"/>
<evidence type="ECO:0000313" key="9">
    <source>
        <dbReference type="Proteomes" id="UP000275510"/>
    </source>
</evidence>
<dbReference type="NCBIfam" id="TIGR00765">
    <property type="entry name" value="yihY_not_rbn"/>
    <property type="match status" value="1"/>
</dbReference>
<evidence type="ECO:0000256" key="1">
    <source>
        <dbReference type="ARBA" id="ARBA00004651"/>
    </source>
</evidence>
<feature type="transmembrane region" description="Helical" evidence="7">
    <location>
        <begin position="27"/>
        <end position="53"/>
    </location>
</feature>
<dbReference type="Proteomes" id="UP000275510">
    <property type="component" value="Chromosome"/>
</dbReference>
<dbReference type="PIRSF" id="PIRSF035875">
    <property type="entry name" value="RNase_BN"/>
    <property type="match status" value="1"/>
</dbReference>
<comment type="subcellular location">
    <subcellularLocation>
        <location evidence="1 7">Cell membrane</location>
        <topology evidence="1 7">Multi-pass membrane protein</topology>
    </subcellularLocation>
</comment>
<evidence type="ECO:0000256" key="5">
    <source>
        <dbReference type="ARBA" id="ARBA00022989"/>
    </source>
</evidence>
<protein>
    <recommendedName>
        <fullName evidence="7">UPF0761 membrane protein NCTC10976_02149</fullName>
    </recommendedName>
</protein>
<evidence type="ECO:0000313" key="8">
    <source>
        <dbReference type="EMBL" id="VEJ17984.1"/>
    </source>
</evidence>
<feature type="transmembrane region" description="Helical" evidence="7">
    <location>
        <begin position="129"/>
        <end position="159"/>
    </location>
</feature>
<organism evidence="8 9">
    <name type="scientific">Actinobacillus pleuropneumoniae</name>
    <name type="common">Haemophilus pleuropneumoniae</name>
    <dbReference type="NCBI Taxonomy" id="715"/>
    <lineage>
        <taxon>Bacteria</taxon>
        <taxon>Pseudomonadati</taxon>
        <taxon>Pseudomonadota</taxon>
        <taxon>Gammaproteobacteria</taxon>
        <taxon>Pasteurellales</taxon>
        <taxon>Pasteurellaceae</taxon>
        <taxon>Actinobacillus</taxon>
    </lineage>
</organism>
<comment type="similarity">
    <text evidence="7">Belongs to the UPF0761 family.</text>
</comment>
<dbReference type="HAMAP" id="MF_00672">
    <property type="entry name" value="UPF0761"/>
    <property type="match status" value="1"/>
</dbReference>
<keyword evidence="4 7" id="KW-0812">Transmembrane</keyword>
<keyword evidence="5 7" id="KW-1133">Transmembrane helix</keyword>
<reference evidence="8 9" key="1">
    <citation type="submission" date="2018-12" db="EMBL/GenBank/DDBJ databases">
        <authorList>
            <consortium name="Pathogen Informatics"/>
        </authorList>
    </citation>
    <scope>NUCLEOTIDE SEQUENCE [LARGE SCALE GENOMIC DNA]</scope>
    <source>
        <strain evidence="8 9">NCTC10976</strain>
    </source>
</reference>
<evidence type="ECO:0000256" key="3">
    <source>
        <dbReference type="ARBA" id="ARBA00022519"/>
    </source>
</evidence>
<dbReference type="AlphaFoldDB" id="A0A2X3Y8U5"/>
<gene>
    <name evidence="8" type="primary">rbn</name>
    <name evidence="8" type="ORF">NCTC10976_02149</name>
</gene>
<accession>A0A2X3Y8U5</accession>
<dbReference type="OrthoDB" id="9808671at2"/>
<dbReference type="InterPro" id="IPR017039">
    <property type="entry name" value="Virul_fac_BrkB"/>
</dbReference>
<dbReference type="PANTHER" id="PTHR30213">
    <property type="entry name" value="INNER MEMBRANE PROTEIN YHJD"/>
    <property type="match status" value="1"/>
</dbReference>
<feature type="transmembrane region" description="Helical" evidence="7">
    <location>
        <begin position="243"/>
        <end position="266"/>
    </location>
</feature>
<dbReference type="GO" id="GO:0005886">
    <property type="term" value="C:plasma membrane"/>
    <property type="evidence" value="ECO:0007669"/>
    <property type="project" value="UniProtKB-SubCell"/>
</dbReference>
<evidence type="ECO:0000256" key="4">
    <source>
        <dbReference type="ARBA" id="ARBA00022692"/>
    </source>
</evidence>
<evidence type="ECO:0000256" key="2">
    <source>
        <dbReference type="ARBA" id="ARBA00022475"/>
    </source>
</evidence>
<feature type="transmembrane region" description="Helical" evidence="7">
    <location>
        <begin position="90"/>
        <end position="109"/>
    </location>
</feature>
<keyword evidence="3" id="KW-0997">Cell inner membrane</keyword>
<evidence type="ECO:0000256" key="7">
    <source>
        <dbReference type="HAMAP-Rule" id="MF_00672"/>
    </source>
</evidence>
<feature type="transmembrane region" description="Helical" evidence="7">
    <location>
        <begin position="198"/>
        <end position="223"/>
    </location>
</feature>
<proteinExistence type="inferred from homology"/>
<evidence type="ECO:0000256" key="6">
    <source>
        <dbReference type="ARBA" id="ARBA00023136"/>
    </source>
</evidence>
<dbReference type="EMBL" id="LR134515">
    <property type="protein sequence ID" value="VEJ17984.1"/>
    <property type="molecule type" value="Genomic_DNA"/>
</dbReference>
<keyword evidence="2 7" id="KW-1003">Cell membrane</keyword>
<keyword evidence="6 7" id="KW-0472">Membrane</keyword>